<feature type="domain" description="Glycosyl transferase family 1" evidence="4">
    <location>
        <begin position="216"/>
        <end position="385"/>
    </location>
</feature>
<dbReference type="SUPFAM" id="SSF53756">
    <property type="entry name" value="UDP-Glycosyltransferase/glycogen phosphorylase"/>
    <property type="match status" value="1"/>
</dbReference>
<dbReference type="InterPro" id="IPR001296">
    <property type="entry name" value="Glyco_trans_1"/>
</dbReference>
<feature type="domain" description="Glycosyltransferase subfamily 4-like N-terminal" evidence="5">
    <location>
        <begin position="18"/>
        <end position="202"/>
    </location>
</feature>
<evidence type="ECO:0000259" key="5">
    <source>
        <dbReference type="Pfam" id="PF13579"/>
    </source>
</evidence>
<dbReference type="Pfam" id="PF00534">
    <property type="entry name" value="Glycos_transf_1"/>
    <property type="match status" value="1"/>
</dbReference>
<keyword evidence="3 6" id="KW-0808">Transferase</keyword>
<dbReference type="Gene3D" id="3.40.50.2000">
    <property type="entry name" value="Glycogen Phosphorylase B"/>
    <property type="match status" value="2"/>
</dbReference>
<comment type="caution">
    <text evidence="6">The sequence shown here is derived from an EMBL/GenBank/DDBJ whole genome shotgun (WGS) entry which is preliminary data.</text>
</comment>
<dbReference type="Proteomes" id="UP000072189">
    <property type="component" value="Unassembled WGS sequence"/>
</dbReference>
<dbReference type="GO" id="GO:0016758">
    <property type="term" value="F:hexosyltransferase activity"/>
    <property type="evidence" value="ECO:0007669"/>
    <property type="project" value="TreeGrafter"/>
</dbReference>
<evidence type="ECO:0000259" key="4">
    <source>
        <dbReference type="Pfam" id="PF00534"/>
    </source>
</evidence>
<dbReference type="PANTHER" id="PTHR45947:SF3">
    <property type="entry name" value="SULFOQUINOVOSYL TRANSFERASE SQD2"/>
    <property type="match status" value="1"/>
</dbReference>
<organism evidence="6 7">
    <name type="scientific">Microbacterium testaceum</name>
    <name type="common">Aureobacterium testaceum</name>
    <name type="synonym">Brevibacterium testaceum</name>
    <dbReference type="NCBI Taxonomy" id="2033"/>
    <lineage>
        <taxon>Bacteria</taxon>
        <taxon>Bacillati</taxon>
        <taxon>Actinomycetota</taxon>
        <taxon>Actinomycetes</taxon>
        <taxon>Micrococcales</taxon>
        <taxon>Microbacteriaceae</taxon>
        <taxon>Microbacterium</taxon>
    </lineage>
</organism>
<dbReference type="CDD" id="cd03794">
    <property type="entry name" value="GT4_WbuB-like"/>
    <property type="match status" value="1"/>
</dbReference>
<dbReference type="Pfam" id="PF13579">
    <property type="entry name" value="Glyco_trans_4_4"/>
    <property type="match status" value="1"/>
</dbReference>
<evidence type="ECO:0000313" key="7">
    <source>
        <dbReference type="Proteomes" id="UP000072189"/>
    </source>
</evidence>
<dbReference type="InterPro" id="IPR050194">
    <property type="entry name" value="Glycosyltransferase_grp1"/>
</dbReference>
<evidence type="ECO:0000313" key="6">
    <source>
        <dbReference type="EMBL" id="KTS13610.1"/>
    </source>
</evidence>
<name>A0A147FAJ3_MICTE</name>
<dbReference type="GO" id="GO:1901137">
    <property type="term" value="P:carbohydrate derivative biosynthetic process"/>
    <property type="evidence" value="ECO:0007669"/>
    <property type="project" value="UniProtKB-ARBA"/>
</dbReference>
<dbReference type="EMBL" id="LDRV01000021">
    <property type="protein sequence ID" value="KTS13610.1"/>
    <property type="molecule type" value="Genomic_DNA"/>
</dbReference>
<evidence type="ECO:0000256" key="1">
    <source>
        <dbReference type="ARBA" id="ARBA00021292"/>
    </source>
</evidence>
<dbReference type="PATRIC" id="fig|2033.7.peg.1329"/>
<sequence length="417" mass="45264">MNPPRTLIFGLNYPPETTGISPYTGAMAEGLTRQGHEVRAVVAHPHYPQWKITPGYGQWSHSERIQGVDVHRVRHFVPERPSSLPRALSEATFGVRQVLVRWGQPSAIVAVSPALISSVIVRARSLLSHRNTPFVVWVQDLYGIGMTEIGRGGGLSGRVIRGLERWLLRSATMVVVIHDRFADRVHADFGVALERIAVIRNWTHLEPLPVVDVAAVRASHGWGDDETVVVHTGNMGTKQGLHHVVDAGRLAHRRGERVRFVLVGNGAQRDELIERIAQEPTTTELLPPLDDAAFAAILQSADMLLVNELPGVAEMCVPSKLTSYFTSGRPVLAATDALGITAQEVHNADAGMIVAAGDPEALLDGAIALAADPAEGLRMGENGKRYKETVLNETFAIERFDSLLADLTAEAAVKTPV</sequence>
<proteinExistence type="predicted"/>
<accession>A0A147FAJ3</accession>
<protein>
    <recommendedName>
        <fullName evidence="1">D-inositol 3-phosphate glycosyltransferase</fullName>
    </recommendedName>
</protein>
<dbReference type="AlphaFoldDB" id="A0A147FAJ3"/>
<evidence type="ECO:0000256" key="3">
    <source>
        <dbReference type="ARBA" id="ARBA00022679"/>
    </source>
</evidence>
<dbReference type="InterPro" id="IPR028098">
    <property type="entry name" value="Glyco_trans_4-like_N"/>
</dbReference>
<evidence type="ECO:0000256" key="2">
    <source>
        <dbReference type="ARBA" id="ARBA00022676"/>
    </source>
</evidence>
<keyword evidence="2" id="KW-0328">Glycosyltransferase</keyword>
<dbReference type="PANTHER" id="PTHR45947">
    <property type="entry name" value="SULFOQUINOVOSYL TRANSFERASE SQD2"/>
    <property type="match status" value="1"/>
</dbReference>
<dbReference type="RefSeq" id="WP_058613369.1">
    <property type="nucleotide sequence ID" value="NZ_LDRV01000021.1"/>
</dbReference>
<reference evidence="6 7" key="1">
    <citation type="journal article" date="2016" name="Front. Microbiol.">
        <title>Genomic Resource of Rice Seed Associated Bacteria.</title>
        <authorList>
            <person name="Midha S."/>
            <person name="Bansal K."/>
            <person name="Sharma S."/>
            <person name="Kumar N."/>
            <person name="Patil P.P."/>
            <person name="Chaudhry V."/>
            <person name="Patil P.B."/>
        </authorList>
    </citation>
    <scope>NUCLEOTIDE SEQUENCE [LARGE SCALE GENOMIC DNA]</scope>
    <source>
        <strain evidence="6 7">RSA3</strain>
    </source>
</reference>
<gene>
    <name evidence="6" type="ORF">RSA3_03885</name>
</gene>